<organism evidence="4 5">
    <name type="scientific">Paenibacillus vini</name>
    <dbReference type="NCBI Taxonomy" id="1476024"/>
    <lineage>
        <taxon>Bacteria</taxon>
        <taxon>Bacillati</taxon>
        <taxon>Bacillota</taxon>
        <taxon>Bacilli</taxon>
        <taxon>Bacillales</taxon>
        <taxon>Paenibacillaceae</taxon>
        <taxon>Paenibacillus</taxon>
    </lineage>
</organism>
<dbReference type="PANTHER" id="PTHR43877">
    <property type="entry name" value="AMINOALKYLPHOSPHONATE N-ACETYLTRANSFERASE-RELATED-RELATED"/>
    <property type="match status" value="1"/>
</dbReference>
<proteinExistence type="predicted"/>
<evidence type="ECO:0000313" key="4">
    <source>
        <dbReference type="EMBL" id="GIP51455.1"/>
    </source>
</evidence>
<dbReference type="CDD" id="cd04301">
    <property type="entry name" value="NAT_SF"/>
    <property type="match status" value="2"/>
</dbReference>
<dbReference type="PROSITE" id="PS51186">
    <property type="entry name" value="GNAT"/>
    <property type="match status" value="2"/>
</dbReference>
<dbReference type="InterPro" id="IPR016181">
    <property type="entry name" value="Acyl_CoA_acyltransferase"/>
</dbReference>
<gene>
    <name evidence="4" type="ORF">J42TS3_04900</name>
</gene>
<keyword evidence="1" id="KW-0808">Transferase</keyword>
<accession>A0ABQ4M649</accession>
<dbReference type="PANTHER" id="PTHR43877:SF1">
    <property type="entry name" value="ACETYLTRANSFERASE"/>
    <property type="match status" value="1"/>
</dbReference>
<dbReference type="Gene3D" id="3.40.630.30">
    <property type="match status" value="1"/>
</dbReference>
<dbReference type="Pfam" id="PF00583">
    <property type="entry name" value="Acetyltransf_1"/>
    <property type="match status" value="2"/>
</dbReference>
<dbReference type="RefSeq" id="WP_213653632.1">
    <property type="nucleotide sequence ID" value="NZ_BOSL01000001.1"/>
</dbReference>
<sequence>MQNVTLEPVDLALAEEITELVIACDIDEYGQPDFVLEDLLDICSDIPLATNSWMIRMNGEVAAFAFLEENEKGRLSSYGYVHPKWKSQGLGPLLLEAIENRAREYTLDSTETACTLSNVIPALSEAARQLLENRGYVFQRKYSRMGMEMQTPPALSTPNNGISINLYNPATDEDLLWSAYCETFQDTRTYYEVDKSQWLKEKGGAHYDRNFWFIAHADNQLAGFIISKNFGDHLYVDLLGVRRPWRKQGIARALLEHVFHAAYNRGIEQVLLSVDDVSLTGANKLYEAVGMKALFQMAFYEKKL</sequence>
<keyword evidence="5" id="KW-1185">Reference proteome</keyword>
<protein>
    <recommendedName>
        <fullName evidence="3">N-acetyltransferase domain-containing protein</fullName>
    </recommendedName>
</protein>
<evidence type="ECO:0000256" key="1">
    <source>
        <dbReference type="ARBA" id="ARBA00022679"/>
    </source>
</evidence>
<name>A0ABQ4M649_9BACL</name>
<evidence type="ECO:0000256" key="2">
    <source>
        <dbReference type="ARBA" id="ARBA00023315"/>
    </source>
</evidence>
<reference evidence="4 5" key="1">
    <citation type="submission" date="2021-03" db="EMBL/GenBank/DDBJ databases">
        <title>Antimicrobial resistance genes in bacteria isolated from Japanese honey, and their potential for conferring macrolide and lincosamide resistance in the American foulbrood pathogen Paenibacillus larvae.</title>
        <authorList>
            <person name="Okamoto M."/>
            <person name="Kumagai M."/>
            <person name="Kanamori H."/>
            <person name="Takamatsu D."/>
        </authorList>
    </citation>
    <scope>NUCLEOTIDE SEQUENCE [LARGE SCALE GENOMIC DNA]</scope>
    <source>
        <strain evidence="4 5">J42TS3</strain>
    </source>
</reference>
<dbReference type="Proteomes" id="UP000679992">
    <property type="component" value="Unassembled WGS sequence"/>
</dbReference>
<evidence type="ECO:0000313" key="5">
    <source>
        <dbReference type="Proteomes" id="UP000679992"/>
    </source>
</evidence>
<feature type="domain" description="N-acetyltransferase" evidence="3">
    <location>
        <begin position="162"/>
        <end position="304"/>
    </location>
</feature>
<dbReference type="InterPro" id="IPR050832">
    <property type="entry name" value="Bact_Acetyltransf"/>
</dbReference>
<dbReference type="SUPFAM" id="SSF55729">
    <property type="entry name" value="Acyl-CoA N-acyltransferases (Nat)"/>
    <property type="match status" value="2"/>
</dbReference>
<dbReference type="EMBL" id="BOSL01000001">
    <property type="protein sequence ID" value="GIP51455.1"/>
    <property type="molecule type" value="Genomic_DNA"/>
</dbReference>
<keyword evidence="2" id="KW-0012">Acyltransferase</keyword>
<dbReference type="InterPro" id="IPR000182">
    <property type="entry name" value="GNAT_dom"/>
</dbReference>
<evidence type="ECO:0000259" key="3">
    <source>
        <dbReference type="PROSITE" id="PS51186"/>
    </source>
</evidence>
<comment type="caution">
    <text evidence="4">The sequence shown here is derived from an EMBL/GenBank/DDBJ whole genome shotgun (WGS) entry which is preliminary data.</text>
</comment>
<feature type="domain" description="N-acetyltransferase" evidence="3">
    <location>
        <begin position="4"/>
        <end position="150"/>
    </location>
</feature>